<dbReference type="InterPro" id="IPR027434">
    <property type="entry name" value="Homing_endonucl"/>
</dbReference>
<evidence type="ECO:0000313" key="8">
    <source>
        <dbReference type="EMBL" id="PTQ55533.1"/>
    </source>
</evidence>
<evidence type="ECO:0000259" key="5">
    <source>
        <dbReference type="Pfam" id="PF02650"/>
    </source>
</evidence>
<evidence type="ECO:0000259" key="6">
    <source>
        <dbReference type="Pfam" id="PF10298"/>
    </source>
</evidence>
<feature type="domain" description="Sporulation transcription regulator WhiA N-terminal" evidence="6">
    <location>
        <begin position="20"/>
        <end position="102"/>
    </location>
</feature>
<comment type="similarity">
    <text evidence="4">Belongs to the WhiA family.</text>
</comment>
<dbReference type="GO" id="GO:0003677">
    <property type="term" value="F:DNA binding"/>
    <property type="evidence" value="ECO:0007669"/>
    <property type="project" value="UniProtKB-UniRule"/>
</dbReference>
<dbReference type="SUPFAM" id="SSF55608">
    <property type="entry name" value="Homing endonucleases"/>
    <property type="match status" value="1"/>
</dbReference>
<dbReference type="PANTHER" id="PTHR37307:SF1">
    <property type="entry name" value="CELL DIVISION PROTEIN WHIA-RELATED"/>
    <property type="match status" value="1"/>
</dbReference>
<dbReference type="InterPro" id="IPR023054">
    <property type="entry name" value="Sporulation_regulator_WhiA_C"/>
</dbReference>
<dbReference type="Proteomes" id="UP000244338">
    <property type="component" value="Unassembled WGS sequence"/>
</dbReference>
<sequence length="311" mass="35072">MSFAREVKEELSRLPLEPICLPAELAAIARLSAHIEAHDETESVIFYTENAAIARRIYMAARELFGPVGEVSARKNMRLKKNNTYGIRLHVPPEKIAKTLGLTYEQGARAFSGPLHSALTAAEDCTRAYLRGAFLSRGSVNAPSSASYHLELMARDEAHALEIQTHLNRFALEGKILQRKRGWIVYFKEGEKITSFLNLIGAHRALFRFEDARIVKDMRNTVNRLVNCETANLNKTVQAALEQVRDIELIDARLGLSVLSPKLREVAEARLKYPEATLSELGVLIKPRPLSKSTVNHRLRKIRKLADRLRQ</sequence>
<name>A0A2R6XYN6_9BACL</name>
<reference evidence="9" key="1">
    <citation type="journal article" date="2018" name="Sci. Rep.">
        <title>Lignite coal burning seam in the remote Altai Mountains harbors a hydrogen-driven thermophilic microbial community.</title>
        <authorList>
            <person name="Kadnikov V.V."/>
            <person name="Mardanov A.V."/>
            <person name="Ivasenko D.A."/>
            <person name="Antsiferov D.V."/>
            <person name="Beletsky A.V."/>
            <person name="Karnachuk O.V."/>
            <person name="Ravin N.V."/>
        </authorList>
    </citation>
    <scope>NUCLEOTIDE SEQUENCE [LARGE SCALE GENOMIC DNA]</scope>
</reference>
<dbReference type="Pfam" id="PF10298">
    <property type="entry name" value="WhiA_N"/>
    <property type="match status" value="1"/>
</dbReference>
<dbReference type="Gene3D" id="3.10.28.10">
    <property type="entry name" value="Homing endonucleases"/>
    <property type="match status" value="1"/>
</dbReference>
<evidence type="ECO:0000256" key="1">
    <source>
        <dbReference type="ARBA" id="ARBA00022618"/>
    </source>
</evidence>
<dbReference type="Pfam" id="PF02650">
    <property type="entry name" value="HTH_WhiA"/>
    <property type="match status" value="1"/>
</dbReference>
<keyword evidence="2 4" id="KW-0238">DNA-binding</keyword>
<dbReference type="InterPro" id="IPR018478">
    <property type="entry name" value="Sporu_reg_WhiA_N_dom"/>
</dbReference>
<dbReference type="AlphaFoldDB" id="A0A2R6XYN6"/>
<keyword evidence="3 4" id="KW-0131">Cell cycle</keyword>
<evidence type="ECO:0000256" key="4">
    <source>
        <dbReference type="HAMAP-Rule" id="MF_01420"/>
    </source>
</evidence>
<dbReference type="EMBL" id="PEBX01000102">
    <property type="protein sequence ID" value="PTQ55533.1"/>
    <property type="molecule type" value="Genomic_DNA"/>
</dbReference>
<accession>A0A2R6XYN6</accession>
<dbReference type="GO" id="GO:0043937">
    <property type="term" value="P:regulation of sporulation"/>
    <property type="evidence" value="ECO:0007669"/>
    <property type="project" value="InterPro"/>
</dbReference>
<evidence type="ECO:0000256" key="3">
    <source>
        <dbReference type="ARBA" id="ARBA00023306"/>
    </source>
</evidence>
<organism evidence="8 9">
    <name type="scientific">Candidatus Carbonibacillus altaicus</name>
    <dbReference type="NCBI Taxonomy" id="2163959"/>
    <lineage>
        <taxon>Bacteria</taxon>
        <taxon>Bacillati</taxon>
        <taxon>Bacillota</taxon>
        <taxon>Bacilli</taxon>
        <taxon>Bacillales</taxon>
        <taxon>Candidatus Carbonibacillus</taxon>
    </lineage>
</organism>
<feature type="domain" description="WhiA LAGLIDADG-like" evidence="7">
    <location>
        <begin position="127"/>
        <end position="219"/>
    </location>
</feature>
<gene>
    <name evidence="4" type="primary">whiA</name>
    <name evidence="8" type="ORF">BSOLF_1917</name>
</gene>
<evidence type="ECO:0000313" key="9">
    <source>
        <dbReference type="Proteomes" id="UP000244338"/>
    </source>
</evidence>
<evidence type="ECO:0000256" key="2">
    <source>
        <dbReference type="ARBA" id="ARBA00023125"/>
    </source>
</evidence>
<dbReference type="InterPro" id="IPR003802">
    <property type="entry name" value="Sporulation_regulator_WhiA"/>
</dbReference>
<feature type="domain" description="Sporulation regulator WhiA C-terminal" evidence="5">
    <location>
        <begin position="222"/>
        <end position="306"/>
    </location>
</feature>
<proteinExistence type="inferred from homology"/>
<protein>
    <recommendedName>
        <fullName evidence="4">Probable cell division protein WhiA</fullName>
    </recommendedName>
</protein>
<dbReference type="GO" id="GO:0051301">
    <property type="term" value="P:cell division"/>
    <property type="evidence" value="ECO:0007669"/>
    <property type="project" value="UniProtKB-UniRule"/>
</dbReference>
<evidence type="ECO:0000259" key="7">
    <source>
        <dbReference type="Pfam" id="PF14527"/>
    </source>
</evidence>
<comment type="caution">
    <text evidence="8">The sequence shown here is derived from an EMBL/GenBank/DDBJ whole genome shotgun (WGS) entry which is preliminary data.</text>
</comment>
<keyword evidence="1 4" id="KW-0132">Cell division</keyword>
<dbReference type="PANTHER" id="PTHR37307">
    <property type="entry name" value="CELL DIVISION PROTEIN WHIA-RELATED"/>
    <property type="match status" value="1"/>
</dbReference>
<dbReference type="HAMAP" id="MF_01420">
    <property type="entry name" value="HTH_type_WhiA"/>
    <property type="match status" value="1"/>
</dbReference>
<dbReference type="Pfam" id="PF14527">
    <property type="entry name" value="LAGLIDADG_WhiA"/>
    <property type="match status" value="1"/>
</dbReference>
<dbReference type="InterPro" id="IPR039518">
    <property type="entry name" value="WhiA_LAGLIDADG_dom"/>
</dbReference>
<comment type="function">
    <text evidence="4">Involved in cell division and chromosome segregation.</text>
</comment>
<dbReference type="NCBIfam" id="TIGR00647">
    <property type="entry name" value="DNA_bind_WhiA"/>
    <property type="match status" value="1"/>
</dbReference>